<feature type="signal peptide" evidence="3">
    <location>
        <begin position="1"/>
        <end position="17"/>
    </location>
</feature>
<evidence type="ECO:0000313" key="5">
    <source>
        <dbReference type="Proteomes" id="UP000076661"/>
    </source>
</evidence>
<comment type="similarity">
    <text evidence="1">Belongs to the cytochrome b562 family.</text>
</comment>
<dbReference type="Proteomes" id="UP000076661">
    <property type="component" value="Unassembled WGS sequence"/>
</dbReference>
<comment type="caution">
    <text evidence="4">The sequence shown here is derived from an EMBL/GenBank/DDBJ whole genome shotgun (WGS) entry which is preliminary data.</text>
</comment>
<organism evidence="4 5">
    <name type="scientific">Pseudoalteromonas luteoviolacea S4060-1</name>
    <dbReference type="NCBI Taxonomy" id="1365257"/>
    <lineage>
        <taxon>Bacteria</taxon>
        <taxon>Pseudomonadati</taxon>
        <taxon>Pseudomonadota</taxon>
        <taxon>Gammaproteobacteria</taxon>
        <taxon>Alteromonadales</taxon>
        <taxon>Pseudoalteromonadaceae</taxon>
        <taxon>Pseudoalteromonas</taxon>
    </lineage>
</organism>
<keyword evidence="2 3" id="KW-0732">Signal</keyword>
<dbReference type="GO" id="GO:0020037">
    <property type="term" value="F:heme binding"/>
    <property type="evidence" value="ECO:0007669"/>
    <property type="project" value="InterPro"/>
</dbReference>
<dbReference type="GO" id="GO:0005506">
    <property type="term" value="F:iron ion binding"/>
    <property type="evidence" value="ECO:0007669"/>
    <property type="project" value="InterPro"/>
</dbReference>
<dbReference type="Gene3D" id="1.20.120.10">
    <property type="entry name" value="Cytochrome c/b562"/>
    <property type="match status" value="1"/>
</dbReference>
<dbReference type="GO" id="GO:0042597">
    <property type="term" value="C:periplasmic space"/>
    <property type="evidence" value="ECO:0007669"/>
    <property type="project" value="InterPro"/>
</dbReference>
<gene>
    <name evidence="4" type="ORF">N478_11840</name>
</gene>
<evidence type="ECO:0000256" key="2">
    <source>
        <dbReference type="ARBA" id="ARBA00022729"/>
    </source>
</evidence>
<dbReference type="EMBL" id="AUXX01000005">
    <property type="protein sequence ID" value="KZN69318.1"/>
    <property type="molecule type" value="Genomic_DNA"/>
</dbReference>
<dbReference type="InterPro" id="IPR010980">
    <property type="entry name" value="Cyt_c/b562"/>
</dbReference>
<proteinExistence type="inferred from homology"/>
<sequence>MKFIIILTILLSGIAHSSEVQDLNQIMKKMGHEYKLAVKAQAPSEMSLHINAFIELVELAKTQRFQESKAKDSIKGLEQTIVLAKQAQNLVNSKDLVSAKAKLKEIDDLRVEYHKLHEPPSIWDLLFGS</sequence>
<dbReference type="Pfam" id="PF07361">
    <property type="entry name" value="Cytochrom_B562"/>
    <property type="match status" value="1"/>
</dbReference>
<dbReference type="PATRIC" id="fig|1365257.3.peg.768"/>
<reference evidence="4 5" key="1">
    <citation type="submission" date="2013-07" db="EMBL/GenBank/DDBJ databases">
        <title>Comparative Genomic and Metabolomic Analysis of Twelve Strains of Pseudoalteromonas luteoviolacea.</title>
        <authorList>
            <person name="Vynne N.G."/>
            <person name="Mansson M."/>
            <person name="Gram L."/>
        </authorList>
    </citation>
    <scope>NUCLEOTIDE SEQUENCE [LARGE SCALE GENOMIC DNA]</scope>
    <source>
        <strain evidence="4 5">S4060-1</strain>
    </source>
</reference>
<feature type="chain" id="PRO_5007890941" description="Cytochrome b562 family protein" evidence="3">
    <location>
        <begin position="18"/>
        <end position="129"/>
    </location>
</feature>
<evidence type="ECO:0008006" key="6">
    <source>
        <dbReference type="Google" id="ProtNLM"/>
    </source>
</evidence>
<dbReference type="GO" id="GO:0009055">
    <property type="term" value="F:electron transfer activity"/>
    <property type="evidence" value="ECO:0007669"/>
    <property type="project" value="InterPro"/>
</dbReference>
<name>A0A167P221_9GAMM</name>
<dbReference type="GO" id="GO:0022900">
    <property type="term" value="P:electron transport chain"/>
    <property type="evidence" value="ECO:0007669"/>
    <property type="project" value="InterPro"/>
</dbReference>
<evidence type="ECO:0000256" key="3">
    <source>
        <dbReference type="SAM" id="SignalP"/>
    </source>
</evidence>
<protein>
    <recommendedName>
        <fullName evidence="6">Cytochrome b562 family protein</fullName>
    </recommendedName>
</protein>
<accession>A0A167P221</accession>
<dbReference type="SUPFAM" id="SSF47175">
    <property type="entry name" value="Cytochromes"/>
    <property type="match status" value="1"/>
</dbReference>
<evidence type="ECO:0000256" key="1">
    <source>
        <dbReference type="ARBA" id="ARBA00005523"/>
    </source>
</evidence>
<dbReference type="AlphaFoldDB" id="A0A167P221"/>
<evidence type="ECO:0000313" key="4">
    <source>
        <dbReference type="EMBL" id="KZN69318.1"/>
    </source>
</evidence>
<dbReference type="RefSeq" id="WP_063380040.1">
    <property type="nucleotide sequence ID" value="NZ_AUXX01000005.1"/>
</dbReference>
<dbReference type="InterPro" id="IPR009155">
    <property type="entry name" value="Cyt_b562"/>
</dbReference>